<protein>
    <submittedName>
        <fullName evidence="1">Uncharacterized protein</fullName>
    </submittedName>
</protein>
<dbReference type="STRING" id="22663.A0A2I0I5G9"/>
<sequence length="200" mass="23102">MRILSEKDDTPTYVASLLIPNVQEMVRKNPLELPRGCIRTEEGDRIDVTRDEFDVHRDELDVTRDELDVTRDEFDVSRDEFDVSKDEFDVARDEFDVTRDELDVTKDEFDVTRDDFDVTRDEFDATFFLGTQMMQFACQVRFYLVHRSHSGLRISEPALPLHFSYPTPTTSLSTSCSTIVATQSPSSSLLLSNELLQLFL</sequence>
<name>A0A2I0I5G9_PUNGR</name>
<comment type="caution">
    <text evidence="1">The sequence shown here is derived from an EMBL/GenBank/DDBJ whole genome shotgun (WGS) entry which is preliminary data.</text>
</comment>
<gene>
    <name evidence="1" type="ORF">CRG98_040540</name>
</gene>
<dbReference type="EMBL" id="PGOL01003911">
    <property type="protein sequence ID" value="PKI39053.1"/>
    <property type="molecule type" value="Genomic_DNA"/>
</dbReference>
<dbReference type="Proteomes" id="UP000233551">
    <property type="component" value="Unassembled WGS sequence"/>
</dbReference>
<evidence type="ECO:0000313" key="2">
    <source>
        <dbReference type="Proteomes" id="UP000233551"/>
    </source>
</evidence>
<evidence type="ECO:0000313" key="1">
    <source>
        <dbReference type="EMBL" id="PKI39053.1"/>
    </source>
</evidence>
<reference evidence="1 2" key="1">
    <citation type="submission" date="2017-11" db="EMBL/GenBank/DDBJ databases">
        <title>De-novo sequencing of pomegranate (Punica granatum L.) genome.</title>
        <authorList>
            <person name="Akparov Z."/>
            <person name="Amiraslanov A."/>
            <person name="Hajiyeva S."/>
            <person name="Abbasov M."/>
            <person name="Kaur K."/>
            <person name="Hamwieh A."/>
            <person name="Solovyev V."/>
            <person name="Salamov A."/>
            <person name="Braich B."/>
            <person name="Kosarev P."/>
            <person name="Mahmoud A."/>
            <person name="Hajiyev E."/>
            <person name="Babayeva S."/>
            <person name="Izzatullayeva V."/>
            <person name="Mammadov A."/>
            <person name="Mammadov A."/>
            <person name="Sharifova S."/>
            <person name="Ojaghi J."/>
            <person name="Eynullazada K."/>
            <person name="Bayramov B."/>
            <person name="Abdulazimova A."/>
            <person name="Shahmuradov I."/>
        </authorList>
    </citation>
    <scope>NUCLEOTIDE SEQUENCE [LARGE SCALE GENOMIC DNA]</scope>
    <source>
        <strain evidence="2">cv. AG2017</strain>
        <tissue evidence="1">Leaf</tissue>
    </source>
</reference>
<proteinExistence type="predicted"/>
<keyword evidence="2" id="KW-1185">Reference proteome</keyword>
<organism evidence="1 2">
    <name type="scientific">Punica granatum</name>
    <name type="common">Pomegranate</name>
    <dbReference type="NCBI Taxonomy" id="22663"/>
    <lineage>
        <taxon>Eukaryota</taxon>
        <taxon>Viridiplantae</taxon>
        <taxon>Streptophyta</taxon>
        <taxon>Embryophyta</taxon>
        <taxon>Tracheophyta</taxon>
        <taxon>Spermatophyta</taxon>
        <taxon>Magnoliopsida</taxon>
        <taxon>eudicotyledons</taxon>
        <taxon>Gunneridae</taxon>
        <taxon>Pentapetalae</taxon>
        <taxon>rosids</taxon>
        <taxon>malvids</taxon>
        <taxon>Myrtales</taxon>
        <taxon>Lythraceae</taxon>
        <taxon>Punica</taxon>
    </lineage>
</organism>
<accession>A0A2I0I5G9</accession>
<dbReference type="AlphaFoldDB" id="A0A2I0I5G9"/>